<dbReference type="InterPro" id="IPR001357">
    <property type="entry name" value="BRCT_dom"/>
</dbReference>
<evidence type="ECO:0000256" key="15">
    <source>
        <dbReference type="RuleBase" id="RU000617"/>
    </source>
</evidence>
<dbReference type="Proteomes" id="UP001454036">
    <property type="component" value="Unassembled WGS sequence"/>
</dbReference>
<comment type="caution">
    <text evidence="20">The sequence shown here is derived from an EMBL/GenBank/DDBJ whole genome shotgun (WGS) entry which is preliminary data.</text>
</comment>
<keyword evidence="9 15" id="KW-0067">ATP-binding</keyword>
<keyword evidence="5" id="KW-0479">Metal-binding</keyword>
<evidence type="ECO:0000256" key="3">
    <source>
        <dbReference type="ARBA" id="ARBA00007572"/>
    </source>
</evidence>
<dbReference type="PANTHER" id="PTHR45997:SF1">
    <property type="entry name" value="DNA LIGASE 4"/>
    <property type="match status" value="1"/>
</dbReference>
<dbReference type="GO" id="GO:0006303">
    <property type="term" value="P:double-strand break repair via nonhomologous end joining"/>
    <property type="evidence" value="ECO:0007669"/>
    <property type="project" value="TreeGrafter"/>
</dbReference>
<sequence length="1145" mass="129955">MTSNGGDNIKLSVIVSLFTWIQKTKTTPKKRLKFRKFLDAYVTTPSDAFATIRLLLPGLDRDRGSYGLKEHVLATCIIDGLGMARDSRDAVRLVNWRKGGGGGVGNFGVVAEEVLKTRLGSVSGGITVRELNQLLDRLASAENRGDKTSVLSELMRKTNAQEMKWIIMIILKDLKLGISEKSIFHEFHPDAEDLFNVTCDLKLVCEKLRDRSQRHKRQDIEVGKAVRPQLALRVNNATAAWKKFHGKQVVLECKFDGDRIQIHKNHSDTNFFSRNFLDHQEYSHGMSDIIAQNILAERCILDGEMLVWDTSANRFADFGSNQEIAKAAKEGLDSDRQLCYVAFDILYVGDTSVIHQSLTERHELLRKVVKPIKGREPCWSIVAHDVDEVEKFFKETVENRDEGIVLKDLGSKWEPSDRSGKWLKLKPDYVRAGSDLDVLIIGGYYGSGRRGGEVAQFLVGIADRPTANTHPRRFLSFCRVGTGLSDEELETVVTKLKPYFRKNDYPKNAPPSFYQVTNNSKERPDVWIESPEKSIILSITSDIRTISSEVFAAPYSLRFPRIDRVRYDKPWYECLDLESFVELVHSSNGSTQKQAVYEAMQDHKSKAPRRATSSRKGEKNITAVPSHFIQTDVSHIKSETSIFSNMVFYFVNVPSSHSLDSLHKMVAEHGGTFSMNLNNSVTRCIAAESKGIKFQAAKLHGDVIHCSWLFDCHSQKKLLPLQPKYFHFLSDSTKRKLLEEIDEFSDSYYMDIDLTDIRQILCNVDHLVDLKTVSYYKKKYCPKEKWIMFHDCCVYFYLPTRYMNSSDWKILFEIASTRLRIEVSFGGGRVVDNLSHATHFVVMSVPDHNVDFNELLSSFSAAEQRLLRNKRLHVVSSQWLEESLTNEQKLPEESYTLRPNGQEDSIEWESEHDESLGDSSSLALQKEKSVTDNAAYSRKTKVNLDKPSVVTVSPRSGQRKRGRPIGQTTRKGKSIVKQQRRTRARVGSKPVKICEDEPVESVLEKEQTVEELSGIDSENCDSHNILNDHISKSTVNEHAENSGILGDKELVRDAECNMETDGLLEAHERSCGNERTGKELLTSEQMEDPVQAMLFGLIPSLGTQKEKAESSKPVPVDENLTDEPKPVKKKKVSYKEMADELLKDW</sequence>
<dbReference type="SUPFAM" id="SSF56091">
    <property type="entry name" value="DNA ligase/mRNA capping enzyme, catalytic domain"/>
    <property type="match status" value="1"/>
</dbReference>
<feature type="domain" description="BRCT" evidence="19">
    <location>
        <begin position="827"/>
        <end position="897"/>
    </location>
</feature>
<dbReference type="PROSITE" id="PS50172">
    <property type="entry name" value="BRCT"/>
    <property type="match status" value="2"/>
</dbReference>
<keyword evidence="21" id="KW-1185">Reference proteome</keyword>
<dbReference type="CDD" id="cd07903">
    <property type="entry name" value="Adenylation_DNA_ligase_IV"/>
    <property type="match status" value="1"/>
</dbReference>
<dbReference type="InterPro" id="IPR012309">
    <property type="entry name" value="DNA_ligase_ATP-dep_C"/>
</dbReference>
<dbReference type="InterPro" id="IPR036599">
    <property type="entry name" value="DNA_ligase_N_sf"/>
</dbReference>
<evidence type="ECO:0000256" key="2">
    <source>
        <dbReference type="ARBA" id="ARBA00004123"/>
    </source>
</evidence>
<dbReference type="Gene3D" id="3.30.470.30">
    <property type="entry name" value="DNA ligase/mRNA capping enzyme"/>
    <property type="match status" value="1"/>
</dbReference>
<dbReference type="Gene3D" id="2.40.50.140">
    <property type="entry name" value="Nucleic acid-binding proteins"/>
    <property type="match status" value="1"/>
</dbReference>
<evidence type="ECO:0000256" key="14">
    <source>
        <dbReference type="ARBA" id="ARBA00034003"/>
    </source>
</evidence>
<keyword evidence="11 15" id="KW-0233">DNA recombination</keyword>
<dbReference type="InterPro" id="IPR021536">
    <property type="entry name" value="DNA_ligase_IV_dom"/>
</dbReference>
<evidence type="ECO:0000313" key="20">
    <source>
        <dbReference type="EMBL" id="GAA0161453.1"/>
    </source>
</evidence>
<feature type="region of interest" description="Disordered" evidence="17">
    <location>
        <begin position="906"/>
        <end position="975"/>
    </location>
</feature>
<dbReference type="PROSITE" id="PS50160">
    <property type="entry name" value="DNA_LIGASE_A3"/>
    <property type="match status" value="1"/>
</dbReference>
<dbReference type="InterPro" id="IPR012340">
    <property type="entry name" value="NA-bd_OB-fold"/>
</dbReference>
<dbReference type="Pfam" id="PF01068">
    <property type="entry name" value="DNA_ligase_A_M"/>
    <property type="match status" value="1"/>
</dbReference>
<dbReference type="FunFam" id="1.10.3260.10:FF:000005">
    <property type="entry name" value="DNA ligase"/>
    <property type="match status" value="1"/>
</dbReference>
<keyword evidence="4 15" id="KW-0436">Ligase</keyword>
<gene>
    <name evidence="20" type="ORF">LIER_17764</name>
</gene>
<keyword evidence="12 15" id="KW-0234">DNA repair</keyword>
<dbReference type="GO" id="GO:0032807">
    <property type="term" value="C:DNA ligase IV complex"/>
    <property type="evidence" value="ECO:0007669"/>
    <property type="project" value="TreeGrafter"/>
</dbReference>
<evidence type="ECO:0000256" key="6">
    <source>
        <dbReference type="ARBA" id="ARBA00022737"/>
    </source>
</evidence>
<dbReference type="Gene3D" id="1.10.3260.10">
    <property type="entry name" value="DNA ligase, ATP-dependent, N-terminal domain"/>
    <property type="match status" value="1"/>
</dbReference>
<keyword evidence="10" id="KW-0460">Magnesium</keyword>
<feature type="domain" description="BRCT" evidence="19">
    <location>
        <begin position="638"/>
        <end position="726"/>
    </location>
</feature>
<dbReference type="EC" id="6.5.1.1" evidence="15"/>
<evidence type="ECO:0000256" key="8">
    <source>
        <dbReference type="ARBA" id="ARBA00022763"/>
    </source>
</evidence>
<dbReference type="InterPro" id="IPR012310">
    <property type="entry name" value="DNA_ligase_ATP-dep_cent"/>
</dbReference>
<dbReference type="CDD" id="cd07968">
    <property type="entry name" value="OBF_DNA_ligase_IV"/>
    <property type="match status" value="1"/>
</dbReference>
<evidence type="ECO:0000256" key="13">
    <source>
        <dbReference type="ARBA" id="ARBA00023242"/>
    </source>
</evidence>
<protein>
    <recommendedName>
        <fullName evidence="15">DNA ligase</fullName>
        <ecNumber evidence="15">6.5.1.1</ecNumber>
    </recommendedName>
</protein>
<comment type="cofactor">
    <cofactor evidence="1">
        <name>Mg(2+)</name>
        <dbReference type="ChEBI" id="CHEBI:18420"/>
    </cofactor>
</comment>
<evidence type="ECO:0000256" key="1">
    <source>
        <dbReference type="ARBA" id="ARBA00001946"/>
    </source>
</evidence>
<dbReference type="Pfam" id="PF04679">
    <property type="entry name" value="DNA_ligase_A_C"/>
    <property type="match status" value="1"/>
</dbReference>
<dbReference type="EMBL" id="BAABME010004182">
    <property type="protein sequence ID" value="GAA0161453.1"/>
    <property type="molecule type" value="Genomic_DNA"/>
</dbReference>
<evidence type="ECO:0000256" key="17">
    <source>
        <dbReference type="SAM" id="MobiDB-lite"/>
    </source>
</evidence>
<dbReference type="FunFam" id="2.40.50.140:FF:000173">
    <property type="entry name" value="DNA ligase"/>
    <property type="match status" value="1"/>
</dbReference>
<evidence type="ECO:0000256" key="9">
    <source>
        <dbReference type="ARBA" id="ARBA00022840"/>
    </source>
</evidence>
<evidence type="ECO:0000259" key="19">
    <source>
        <dbReference type="PROSITE" id="PS50172"/>
    </source>
</evidence>
<dbReference type="CDD" id="cd17722">
    <property type="entry name" value="BRCT_DNA_ligase_IV_rpt1"/>
    <property type="match status" value="1"/>
</dbReference>
<evidence type="ECO:0000256" key="4">
    <source>
        <dbReference type="ARBA" id="ARBA00022598"/>
    </source>
</evidence>
<dbReference type="InterPro" id="IPR016059">
    <property type="entry name" value="DNA_ligase_ATP-dep_CS"/>
</dbReference>
<dbReference type="FunFam" id="3.40.50.10190:FF:000072">
    <property type="entry name" value="DNA ligase"/>
    <property type="match status" value="1"/>
</dbReference>
<dbReference type="GO" id="GO:0071897">
    <property type="term" value="P:DNA biosynthetic process"/>
    <property type="evidence" value="ECO:0007669"/>
    <property type="project" value="InterPro"/>
</dbReference>
<dbReference type="Pfam" id="PF16589">
    <property type="entry name" value="BRCT_2"/>
    <property type="match status" value="1"/>
</dbReference>
<evidence type="ECO:0000256" key="11">
    <source>
        <dbReference type="ARBA" id="ARBA00023172"/>
    </source>
</evidence>
<dbReference type="InterPro" id="IPR000977">
    <property type="entry name" value="DNA_ligase_ATP-dep"/>
</dbReference>
<dbReference type="Gene3D" id="3.40.50.10190">
    <property type="entry name" value="BRCT domain"/>
    <property type="match status" value="2"/>
</dbReference>
<evidence type="ECO:0000256" key="16">
    <source>
        <dbReference type="RuleBase" id="RU004196"/>
    </source>
</evidence>
<dbReference type="InterPro" id="IPR044125">
    <property type="entry name" value="Adenylation_DNA_ligase_IV"/>
</dbReference>
<accession>A0AAV3QCW8</accession>
<evidence type="ECO:0000256" key="5">
    <source>
        <dbReference type="ARBA" id="ARBA00022723"/>
    </source>
</evidence>
<dbReference type="Pfam" id="PF04675">
    <property type="entry name" value="DNA_ligase_A_N"/>
    <property type="match status" value="1"/>
</dbReference>
<feature type="region of interest" description="Disordered" evidence="17">
    <location>
        <begin position="1101"/>
        <end position="1133"/>
    </location>
</feature>
<dbReference type="PROSITE" id="PS00697">
    <property type="entry name" value="DNA_LIGASE_A1"/>
    <property type="match status" value="1"/>
</dbReference>
<dbReference type="GO" id="GO:0005524">
    <property type="term" value="F:ATP binding"/>
    <property type="evidence" value="ECO:0007669"/>
    <property type="project" value="UniProtKB-KW"/>
</dbReference>
<dbReference type="PROSITE" id="PS00333">
    <property type="entry name" value="DNA_LIGASE_A2"/>
    <property type="match status" value="1"/>
</dbReference>
<comment type="subcellular location">
    <subcellularLocation>
        <location evidence="2">Nucleus</location>
    </subcellularLocation>
</comment>
<dbReference type="GO" id="GO:0003677">
    <property type="term" value="F:DNA binding"/>
    <property type="evidence" value="ECO:0007669"/>
    <property type="project" value="InterPro"/>
</dbReference>
<proteinExistence type="inferred from homology"/>
<dbReference type="GO" id="GO:0046872">
    <property type="term" value="F:metal ion binding"/>
    <property type="evidence" value="ECO:0007669"/>
    <property type="project" value="UniProtKB-KW"/>
</dbReference>
<comment type="similarity">
    <text evidence="3 16">Belongs to the ATP-dependent DNA ligase family.</text>
</comment>
<comment type="catalytic activity">
    <reaction evidence="14 15">
        <text>ATP + (deoxyribonucleotide)n-3'-hydroxyl + 5'-phospho-(deoxyribonucleotide)m = (deoxyribonucleotide)n+m + AMP + diphosphate.</text>
        <dbReference type="EC" id="6.5.1.1"/>
    </reaction>
</comment>
<keyword evidence="8 15" id="KW-0227">DNA damage</keyword>
<evidence type="ECO:0000256" key="7">
    <source>
        <dbReference type="ARBA" id="ARBA00022741"/>
    </source>
</evidence>
<dbReference type="SUPFAM" id="SSF52113">
    <property type="entry name" value="BRCT domain"/>
    <property type="match status" value="2"/>
</dbReference>
<evidence type="ECO:0000313" key="21">
    <source>
        <dbReference type="Proteomes" id="UP001454036"/>
    </source>
</evidence>
<evidence type="ECO:0000256" key="12">
    <source>
        <dbReference type="ARBA" id="ARBA00023204"/>
    </source>
</evidence>
<name>A0AAV3QCW8_LITER</name>
<dbReference type="AlphaFoldDB" id="A0AAV3QCW8"/>
<dbReference type="GO" id="GO:0006310">
    <property type="term" value="P:DNA recombination"/>
    <property type="evidence" value="ECO:0007669"/>
    <property type="project" value="UniProtKB-KW"/>
</dbReference>
<organism evidence="20 21">
    <name type="scientific">Lithospermum erythrorhizon</name>
    <name type="common">Purple gromwell</name>
    <name type="synonym">Lithospermum officinale var. erythrorhizon</name>
    <dbReference type="NCBI Taxonomy" id="34254"/>
    <lineage>
        <taxon>Eukaryota</taxon>
        <taxon>Viridiplantae</taxon>
        <taxon>Streptophyta</taxon>
        <taxon>Embryophyta</taxon>
        <taxon>Tracheophyta</taxon>
        <taxon>Spermatophyta</taxon>
        <taxon>Magnoliopsida</taxon>
        <taxon>eudicotyledons</taxon>
        <taxon>Gunneridae</taxon>
        <taxon>Pentapetalae</taxon>
        <taxon>asterids</taxon>
        <taxon>lamiids</taxon>
        <taxon>Boraginales</taxon>
        <taxon>Boraginaceae</taxon>
        <taxon>Boraginoideae</taxon>
        <taxon>Lithospermeae</taxon>
        <taxon>Lithospermum</taxon>
    </lineage>
</organism>
<dbReference type="NCBIfam" id="TIGR00574">
    <property type="entry name" value="dnl1"/>
    <property type="match status" value="1"/>
</dbReference>
<dbReference type="SUPFAM" id="SSF50249">
    <property type="entry name" value="Nucleic acid-binding proteins"/>
    <property type="match status" value="1"/>
</dbReference>
<dbReference type="InterPro" id="IPR012308">
    <property type="entry name" value="DNA_ligase_ATP-dep_N"/>
</dbReference>
<dbReference type="SMART" id="SM00292">
    <property type="entry name" value="BRCT"/>
    <property type="match status" value="1"/>
</dbReference>
<evidence type="ECO:0000256" key="10">
    <source>
        <dbReference type="ARBA" id="ARBA00022842"/>
    </source>
</evidence>
<dbReference type="InterPro" id="IPR029710">
    <property type="entry name" value="LIG4"/>
</dbReference>
<keyword evidence="7 15" id="KW-0547">Nucleotide-binding</keyword>
<evidence type="ECO:0000259" key="18">
    <source>
        <dbReference type="PROSITE" id="PS50160"/>
    </source>
</evidence>
<dbReference type="Pfam" id="PF11411">
    <property type="entry name" value="DNA_ligase_IV"/>
    <property type="match status" value="1"/>
</dbReference>
<dbReference type="InterPro" id="IPR036420">
    <property type="entry name" value="BRCT_dom_sf"/>
</dbReference>
<keyword evidence="6" id="KW-0677">Repeat</keyword>
<dbReference type="GO" id="GO:0006297">
    <property type="term" value="P:nucleotide-excision repair, DNA gap filling"/>
    <property type="evidence" value="ECO:0007669"/>
    <property type="project" value="TreeGrafter"/>
</dbReference>
<dbReference type="PANTHER" id="PTHR45997">
    <property type="entry name" value="DNA LIGASE 4"/>
    <property type="match status" value="1"/>
</dbReference>
<dbReference type="SUPFAM" id="SSF117018">
    <property type="entry name" value="ATP-dependent DNA ligase DNA-binding domain"/>
    <property type="match status" value="1"/>
</dbReference>
<feature type="domain" description="ATP-dependent DNA ligase family profile" evidence="18">
    <location>
        <begin position="331"/>
        <end position="463"/>
    </location>
</feature>
<dbReference type="GO" id="GO:0003910">
    <property type="term" value="F:DNA ligase (ATP) activity"/>
    <property type="evidence" value="ECO:0007669"/>
    <property type="project" value="UniProtKB-EC"/>
</dbReference>
<reference evidence="20 21" key="1">
    <citation type="submission" date="2024-01" db="EMBL/GenBank/DDBJ databases">
        <title>The complete chloroplast genome sequence of Lithospermum erythrorhizon: insights into the phylogenetic relationship among Boraginaceae species and the maternal lineages of purple gromwells.</title>
        <authorList>
            <person name="Okada T."/>
            <person name="Watanabe K."/>
        </authorList>
    </citation>
    <scope>NUCLEOTIDE SEQUENCE [LARGE SCALE GENOMIC DNA]</scope>
</reference>
<keyword evidence="13" id="KW-0539">Nucleus</keyword>